<dbReference type="RefSeq" id="WP_207829669.1">
    <property type="nucleotide sequence ID" value="NZ_CP088282.1"/>
</dbReference>
<dbReference type="Proteomes" id="UP000692816">
    <property type="component" value="Unassembled WGS sequence"/>
</dbReference>
<dbReference type="EMBL" id="JAGEPA010000001">
    <property type="protein sequence ID" value="MBO1427893.1"/>
    <property type="molecule type" value="Genomic_DNA"/>
</dbReference>
<organism evidence="1 2">
    <name type="scientific">Bradyrhizobium quebecense</name>
    <dbReference type="NCBI Taxonomy" id="2748629"/>
    <lineage>
        <taxon>Bacteria</taxon>
        <taxon>Pseudomonadati</taxon>
        <taxon>Pseudomonadota</taxon>
        <taxon>Alphaproteobacteria</taxon>
        <taxon>Hyphomicrobiales</taxon>
        <taxon>Nitrobacteraceae</taxon>
        <taxon>Bradyrhizobium</taxon>
    </lineage>
</organism>
<accession>A0ABS3M8U7</accession>
<name>A0ABS3M8U7_9BRAD</name>
<sequence length="80" mass="9250">MSEQQASYDYQRYRQLLSEAVDETSRLRLISLLITEKARDRLEAQRASDRSAMTAETVAKVLGNGGREQFQRGWACRQVR</sequence>
<evidence type="ECO:0000313" key="2">
    <source>
        <dbReference type="Proteomes" id="UP000692816"/>
    </source>
</evidence>
<proteinExistence type="predicted"/>
<protein>
    <submittedName>
        <fullName evidence="1">Uncharacterized protein</fullName>
    </submittedName>
</protein>
<evidence type="ECO:0000313" key="1">
    <source>
        <dbReference type="EMBL" id="MBO1427893.1"/>
    </source>
</evidence>
<comment type="caution">
    <text evidence="1">The sequence shown here is derived from an EMBL/GenBank/DDBJ whole genome shotgun (WGS) entry which is preliminary data.</text>
</comment>
<reference evidence="1" key="1">
    <citation type="journal article" date="2021" name="Int. J. Syst. Evol. Microbiol.">
        <title>Bradyrhizobium septentrionale sp. nov. (sv. septentrionale) and Bradyrhizobium quebecense sp. nov. (sv. septentrionale) associated with legumes native to Canada possess rearranged symbiosis genes and numerous insertion sequences.</title>
        <authorList>
            <person name="Bromfield E.S.P."/>
            <person name="Cloutier S."/>
        </authorList>
    </citation>
    <scope>NUCLEOTIDE SEQUENCE</scope>
    <source>
        <strain evidence="1">12S5</strain>
    </source>
</reference>
<gene>
    <name evidence="1" type="ORF">J4P68_00385</name>
</gene>
<keyword evidence="2" id="KW-1185">Reference proteome</keyword>